<name>A0AAP4TVV5_9GAMM</name>
<feature type="region of interest" description="Disordered" evidence="1">
    <location>
        <begin position="59"/>
        <end position="165"/>
    </location>
</feature>
<evidence type="ECO:0000256" key="1">
    <source>
        <dbReference type="SAM" id="MobiDB-lite"/>
    </source>
</evidence>
<dbReference type="RefSeq" id="WP_303592998.1">
    <property type="nucleotide sequence ID" value="NZ_JAUORK010000004.1"/>
</dbReference>
<dbReference type="EMBL" id="JAUORK010000004">
    <property type="protein sequence ID" value="MDO6671325.1"/>
    <property type="molecule type" value="Genomic_DNA"/>
</dbReference>
<feature type="compositionally biased region" description="Polar residues" evidence="1">
    <location>
        <begin position="153"/>
        <end position="165"/>
    </location>
</feature>
<evidence type="ECO:0000313" key="2">
    <source>
        <dbReference type="EMBL" id="MDO6671325.1"/>
    </source>
</evidence>
<feature type="compositionally biased region" description="Polar residues" evidence="1">
    <location>
        <begin position="1"/>
        <end position="18"/>
    </location>
</feature>
<feature type="region of interest" description="Disordered" evidence="1">
    <location>
        <begin position="1"/>
        <end position="31"/>
    </location>
</feature>
<organism evidence="2 3">
    <name type="scientific">Cobetia amphilecti</name>
    <dbReference type="NCBI Taxonomy" id="1055104"/>
    <lineage>
        <taxon>Bacteria</taxon>
        <taxon>Pseudomonadati</taxon>
        <taxon>Pseudomonadota</taxon>
        <taxon>Gammaproteobacteria</taxon>
        <taxon>Oceanospirillales</taxon>
        <taxon>Halomonadaceae</taxon>
        <taxon>Cobetia</taxon>
    </lineage>
</organism>
<dbReference type="AlphaFoldDB" id="A0AAP4TVV5"/>
<dbReference type="Proteomes" id="UP001170481">
    <property type="component" value="Unassembled WGS sequence"/>
</dbReference>
<accession>A0AAP4TVV5</accession>
<protein>
    <submittedName>
        <fullName evidence="2">Uncharacterized protein</fullName>
    </submittedName>
</protein>
<comment type="caution">
    <text evidence="2">The sequence shown here is derived from an EMBL/GenBank/DDBJ whole genome shotgun (WGS) entry which is preliminary data.</text>
</comment>
<proteinExistence type="predicted"/>
<feature type="compositionally biased region" description="Basic and acidic residues" evidence="1">
    <location>
        <begin position="105"/>
        <end position="115"/>
    </location>
</feature>
<feature type="compositionally biased region" description="Low complexity" evidence="1">
    <location>
        <begin position="64"/>
        <end position="79"/>
    </location>
</feature>
<gene>
    <name evidence="2" type="ORF">Q4535_04250</name>
</gene>
<sequence length="165" mass="17222">MFYKTSTDITDDNASLHGQRSGLLSGKRPAASTRLRRGIGAAAVMLGLLGLSPAQAFDEMNTETGTSGAASSQHSSQGQPTPSHSKRTADGAPDNGAHYQQNEQPEARQQAKDNATRQVQKSLDGGEIGSQGGRHANTGQAKPTENWFGCPPSGSSKQNAQCDGK</sequence>
<reference evidence="2" key="1">
    <citation type="submission" date="2023-07" db="EMBL/GenBank/DDBJ databases">
        <title>Genome content predicts the carbon catabolic preferences of heterotrophic bacteria.</title>
        <authorList>
            <person name="Gralka M."/>
        </authorList>
    </citation>
    <scope>NUCLEOTIDE SEQUENCE</scope>
    <source>
        <strain evidence="2">C2R13</strain>
    </source>
</reference>
<evidence type="ECO:0000313" key="3">
    <source>
        <dbReference type="Proteomes" id="UP001170481"/>
    </source>
</evidence>